<dbReference type="OrthoDB" id="5198219at2"/>
<feature type="compositionally biased region" description="Basic and acidic residues" evidence="1">
    <location>
        <begin position="25"/>
        <end position="34"/>
    </location>
</feature>
<accession>A0A543PFI8</accession>
<comment type="caution">
    <text evidence="2">The sequence shown here is derived from an EMBL/GenBank/DDBJ whole genome shotgun (WGS) entry which is preliminary data.</text>
</comment>
<keyword evidence="3" id="KW-1185">Reference proteome</keyword>
<evidence type="ECO:0000256" key="1">
    <source>
        <dbReference type="SAM" id="MobiDB-lite"/>
    </source>
</evidence>
<evidence type="ECO:0000313" key="2">
    <source>
        <dbReference type="EMBL" id="TQN42835.1"/>
    </source>
</evidence>
<dbReference type="EMBL" id="VFQE01000001">
    <property type="protein sequence ID" value="TQN42835.1"/>
    <property type="molecule type" value="Genomic_DNA"/>
</dbReference>
<reference evidence="2 3" key="1">
    <citation type="submission" date="2019-06" db="EMBL/GenBank/DDBJ databases">
        <title>Sequencing the genomes of 1000 actinobacteria strains.</title>
        <authorList>
            <person name="Klenk H.-P."/>
        </authorList>
    </citation>
    <scope>NUCLEOTIDE SEQUENCE [LARGE SCALE GENOMIC DNA]</scope>
    <source>
        <strain evidence="2 3">DSM 46837</strain>
    </source>
</reference>
<feature type="region of interest" description="Disordered" evidence="1">
    <location>
        <begin position="322"/>
        <end position="348"/>
    </location>
</feature>
<proteinExistence type="predicted"/>
<evidence type="ECO:0008006" key="4">
    <source>
        <dbReference type="Google" id="ProtNLM"/>
    </source>
</evidence>
<gene>
    <name evidence="2" type="ORF">FHU33_2244</name>
</gene>
<dbReference type="RefSeq" id="WP_142025421.1">
    <property type="nucleotide sequence ID" value="NZ_VFQE01000001.1"/>
</dbReference>
<evidence type="ECO:0000313" key="3">
    <source>
        <dbReference type="Proteomes" id="UP000319865"/>
    </source>
</evidence>
<sequence>MSVELHAEEGAARPVSAPETVLETGPRERERPHVSGDLPSVLHTGPMFRRAVAGYDRFQVDTYAQWAEDELATADREREHLLAVHVSTRAELDEARQLLSHSSGGGEFLRQSRRIGSMLAAAADEAETIRAEAENHRSVACAQAEVVTAGARAVLADAETEATRLLDAAAVEVADMTAEAGRIVAAAERTGRDARAEATARLESARQTEQHAAEAAEQIRLRARDDAQAARLQARQDIVRMLSTGREERRRADAEAAAIRERLDRDVAARRAVLLAEVAELEQRRDVLRAELESAPGAVVPSSGALHLQARAYLERIHDRLGRHVPPRRSAPGHSAPVAARGRGRTAA</sequence>
<name>A0A543PFI8_9ACTN</name>
<dbReference type="AlphaFoldDB" id="A0A543PFI8"/>
<organism evidence="2 3">
    <name type="scientific">Blastococcus colisei</name>
    <dbReference type="NCBI Taxonomy" id="1564162"/>
    <lineage>
        <taxon>Bacteria</taxon>
        <taxon>Bacillati</taxon>
        <taxon>Actinomycetota</taxon>
        <taxon>Actinomycetes</taxon>
        <taxon>Geodermatophilales</taxon>
        <taxon>Geodermatophilaceae</taxon>
        <taxon>Blastococcus</taxon>
    </lineage>
</organism>
<protein>
    <recommendedName>
        <fullName evidence="4">DivIVA protein</fullName>
    </recommendedName>
</protein>
<feature type="compositionally biased region" description="Basic and acidic residues" evidence="1">
    <location>
        <begin position="1"/>
        <end position="11"/>
    </location>
</feature>
<dbReference type="Proteomes" id="UP000319865">
    <property type="component" value="Unassembled WGS sequence"/>
</dbReference>
<feature type="region of interest" description="Disordered" evidence="1">
    <location>
        <begin position="1"/>
        <end position="40"/>
    </location>
</feature>